<evidence type="ECO:0000313" key="2">
    <source>
        <dbReference type="Proteomes" id="UP001341840"/>
    </source>
</evidence>
<dbReference type="Proteomes" id="UP001341840">
    <property type="component" value="Unassembled WGS sequence"/>
</dbReference>
<proteinExistence type="predicted"/>
<reference evidence="1 2" key="1">
    <citation type="journal article" date="2023" name="Plants (Basel)">
        <title>Bridging the Gap: Combining Genomics and Transcriptomics Approaches to Understand Stylosanthes scabra, an Orphan Legume from the Brazilian Caatinga.</title>
        <authorList>
            <person name="Ferreira-Neto J.R.C."/>
            <person name="da Silva M.D."/>
            <person name="Binneck E."/>
            <person name="de Melo N.F."/>
            <person name="da Silva R.H."/>
            <person name="de Melo A.L.T.M."/>
            <person name="Pandolfi V."/>
            <person name="Bustamante F.O."/>
            <person name="Brasileiro-Vidal A.C."/>
            <person name="Benko-Iseppon A.M."/>
        </authorList>
    </citation>
    <scope>NUCLEOTIDE SEQUENCE [LARGE SCALE GENOMIC DNA]</scope>
    <source>
        <tissue evidence="1">Leaves</tissue>
    </source>
</reference>
<organism evidence="1 2">
    <name type="scientific">Stylosanthes scabra</name>
    <dbReference type="NCBI Taxonomy" id="79078"/>
    <lineage>
        <taxon>Eukaryota</taxon>
        <taxon>Viridiplantae</taxon>
        <taxon>Streptophyta</taxon>
        <taxon>Embryophyta</taxon>
        <taxon>Tracheophyta</taxon>
        <taxon>Spermatophyta</taxon>
        <taxon>Magnoliopsida</taxon>
        <taxon>eudicotyledons</taxon>
        <taxon>Gunneridae</taxon>
        <taxon>Pentapetalae</taxon>
        <taxon>rosids</taxon>
        <taxon>fabids</taxon>
        <taxon>Fabales</taxon>
        <taxon>Fabaceae</taxon>
        <taxon>Papilionoideae</taxon>
        <taxon>50 kb inversion clade</taxon>
        <taxon>dalbergioids sensu lato</taxon>
        <taxon>Dalbergieae</taxon>
        <taxon>Pterocarpus clade</taxon>
        <taxon>Stylosanthes</taxon>
    </lineage>
</organism>
<protein>
    <submittedName>
        <fullName evidence="1">Uncharacterized protein</fullName>
    </submittedName>
</protein>
<gene>
    <name evidence="1" type="ORF">PIB30_001603</name>
</gene>
<dbReference type="EMBL" id="JASCZI010060418">
    <property type="protein sequence ID" value="MED6130517.1"/>
    <property type="molecule type" value="Genomic_DNA"/>
</dbReference>
<comment type="caution">
    <text evidence="1">The sequence shown here is derived from an EMBL/GenBank/DDBJ whole genome shotgun (WGS) entry which is preliminary data.</text>
</comment>
<accession>A0ABU6S2K3</accession>
<evidence type="ECO:0000313" key="1">
    <source>
        <dbReference type="EMBL" id="MED6130517.1"/>
    </source>
</evidence>
<sequence length="145" mass="15954">MATHLSLPPVSPPSYHRRRETLSIVFNRVVIDGCRGSESSLVDNLRSAGFLGVRATEFSANLEQATQQAQEECDESAGTVDPNVVWRQTLSEPYRFTGLVASSPHLSADPATESLQSQGEVLQQQIDEVRSLKETLAERDARAKE</sequence>
<name>A0ABU6S2K3_9FABA</name>
<keyword evidence="2" id="KW-1185">Reference proteome</keyword>